<feature type="binding site" evidence="13">
    <location>
        <position position="583"/>
    </location>
    <ligand>
        <name>substrate</name>
    </ligand>
</feature>
<dbReference type="SUPFAM" id="SSF52922">
    <property type="entry name" value="TK C-terminal domain-like"/>
    <property type="match status" value="1"/>
</dbReference>
<dbReference type="FunFam" id="3.40.50.970:FF:000003">
    <property type="entry name" value="Transketolase"/>
    <property type="match status" value="1"/>
</dbReference>
<feature type="active site" description="Proton donor" evidence="12">
    <location>
        <position position="475"/>
    </location>
</feature>
<dbReference type="Pfam" id="PF22613">
    <property type="entry name" value="Transketolase_C_1"/>
    <property type="match status" value="1"/>
</dbReference>
<evidence type="ECO:0000313" key="18">
    <source>
        <dbReference type="EMBL" id="GEB85421.1"/>
    </source>
</evidence>
<comment type="cofactor">
    <cofactor evidence="15">
        <name>Mg(2+)</name>
        <dbReference type="ChEBI" id="CHEBI:18420"/>
    </cofactor>
    <text evidence="15">Binds 1 Mg(2+) ion per subunit. Can also utilize other divalent metal cations, such as Ca(2+), Mn(2+) and Co(2+).</text>
</comment>
<dbReference type="InterPro" id="IPR049557">
    <property type="entry name" value="Transketolase_CS"/>
</dbReference>
<proteinExistence type="inferred from homology"/>
<dbReference type="GO" id="GO:0004802">
    <property type="term" value="F:transketolase activity"/>
    <property type="evidence" value="ECO:0007669"/>
    <property type="project" value="UniProtKB-UniRule"/>
</dbReference>
<reference evidence="18 19" key="1">
    <citation type="submission" date="2019-06" db="EMBL/GenBank/DDBJ databases">
        <title>Whole genome shotgun sequence of Acetobacter peroxydans NBRC 13755.</title>
        <authorList>
            <person name="Hosoyama A."/>
            <person name="Uohara A."/>
            <person name="Ohji S."/>
            <person name="Ichikawa N."/>
        </authorList>
    </citation>
    <scope>NUCLEOTIDE SEQUENCE [LARGE SCALE GENOMIC DNA]</scope>
    <source>
        <strain evidence="18 19">NBRC 13755</strain>
    </source>
</reference>
<comment type="cofactor">
    <cofactor evidence="1">
        <name>Ca(2+)</name>
        <dbReference type="ChEBI" id="CHEBI:29108"/>
    </cofactor>
</comment>
<dbReference type="GO" id="GO:0005829">
    <property type="term" value="C:cytosol"/>
    <property type="evidence" value="ECO:0007669"/>
    <property type="project" value="TreeGrafter"/>
</dbReference>
<evidence type="ECO:0000256" key="9">
    <source>
        <dbReference type="ARBA" id="ARBA00023052"/>
    </source>
</evidence>
<feature type="binding site" evidence="15">
    <location>
        <position position="245"/>
    </location>
    <ligand>
        <name>Mg(2+)</name>
        <dbReference type="ChEBI" id="CHEBI:18420"/>
    </ligand>
</feature>
<dbReference type="SUPFAM" id="SSF52518">
    <property type="entry name" value="Thiamin diphosphate-binding fold (THDP-binding)"/>
    <property type="match status" value="2"/>
</dbReference>
<evidence type="ECO:0000256" key="13">
    <source>
        <dbReference type="PIRSR" id="PIRSR605478-2"/>
    </source>
</evidence>
<dbReference type="Pfam" id="PF02779">
    <property type="entry name" value="Transket_pyr"/>
    <property type="match status" value="1"/>
</dbReference>
<comment type="subunit">
    <text evidence="4">Homodimer.</text>
</comment>
<name>A0A4Y3TQX1_9PROT</name>
<dbReference type="EC" id="2.2.1.1" evidence="5 11"/>
<dbReference type="InterPro" id="IPR009014">
    <property type="entry name" value="Transketo_C/PFOR_II"/>
</dbReference>
<dbReference type="SMART" id="SM00861">
    <property type="entry name" value="Transket_pyr"/>
    <property type="match status" value="1"/>
</dbReference>
<sequence length="731" mass="78149">MLWGCQQTLYVYGRHKGETQVKDRSVMRVSLPSPAYAPEGVSSGAARNATLDMTCINTMRTLVMDAVQKANSGHPGAAMSMAPVAYTLWQNVLRYDPADPLWPNRDRFVLSIGHASMLLYTLIHLAGIRQVRDGKVTAEPALSVADLEQFRQLGSKTPGHPEYGHTTGVETTTGPLGAGCATSAGMAMAEKWLAARYNRPGFELFNHAVYTLCGDGDMMEGVTSEAASLAGHLKLGNLIWIYDSNRISIEGSTDVAFTENVAERFAAYGWQVLDLPDANDTATLQTLLTQARAETGRPTLIIVHSVIAWGAPHKAGKASAHGEPLGVEEVRETKKALGWPEDSQFLVPDGVLNHMQAGIGARGGAERARWYALFDAYRAAHPDEAAELDAIFARTLPTGWDEALPVYPASAKGTASRASSGETLNALATRLPWLLGGSADLAPSTKTLLNGQDSFQPPQWGGHYSGRNFHFGVREHAMGSMANGMALYGLRSYAAGFLIFSDYMKAPIRLSALMGLPVTYVFTHDSIGVGEDGPTHQPVEQLVQLRATPGLTTLRPADANEVVEAWRFVATHANGPVALALSRQNLPTLDRTQYAPASGVAKGGYVLGGTEARPAVILIASGSEVELAVSAYETLRAEGITARVVSMPSWELFEAQPQSYRDTVLPPDVTARVVVEAASPIGWDRYAGAKGEIIAMRGFGASAPAGQLAEKFGFTVEAVLAAARRQLAHAG</sequence>
<evidence type="ECO:0000256" key="3">
    <source>
        <dbReference type="ARBA" id="ARBA00007131"/>
    </source>
</evidence>
<feature type="binding site" evidence="13">
    <location>
        <position position="417"/>
    </location>
    <ligand>
        <name>substrate</name>
    </ligand>
</feature>
<evidence type="ECO:0000256" key="4">
    <source>
        <dbReference type="ARBA" id="ARBA00011738"/>
    </source>
</evidence>
<evidence type="ECO:0000259" key="17">
    <source>
        <dbReference type="SMART" id="SM00861"/>
    </source>
</evidence>
<organism evidence="18 19">
    <name type="scientific">Acetobacter peroxydans</name>
    <dbReference type="NCBI Taxonomy" id="104098"/>
    <lineage>
        <taxon>Bacteria</taxon>
        <taxon>Pseudomonadati</taxon>
        <taxon>Pseudomonadota</taxon>
        <taxon>Alphaproteobacteria</taxon>
        <taxon>Acetobacterales</taxon>
        <taxon>Acetobacteraceae</taxon>
        <taxon>Acetobacter</taxon>
    </lineage>
</organism>
<evidence type="ECO:0000256" key="2">
    <source>
        <dbReference type="ARBA" id="ARBA00001941"/>
    </source>
</evidence>
<dbReference type="GO" id="GO:0046872">
    <property type="term" value="F:metal ion binding"/>
    <property type="evidence" value="ECO:0007669"/>
    <property type="project" value="UniProtKB-KW"/>
</dbReference>
<dbReference type="CDD" id="cd07033">
    <property type="entry name" value="TPP_PYR_DXS_TK_like"/>
    <property type="match status" value="1"/>
</dbReference>
<dbReference type="PROSITE" id="PS00801">
    <property type="entry name" value="TRANSKETOLASE_1"/>
    <property type="match status" value="1"/>
</dbReference>
<feature type="binding site" evidence="13">
    <location>
        <position position="536"/>
    </location>
    <ligand>
        <name>substrate</name>
    </ligand>
</feature>
<evidence type="ECO:0000256" key="15">
    <source>
        <dbReference type="PIRSR" id="PIRSR605478-4"/>
    </source>
</evidence>
<feature type="domain" description="Transketolase-like pyrimidine-binding" evidence="17">
    <location>
        <begin position="414"/>
        <end position="588"/>
    </location>
</feature>
<feature type="binding site" evidence="13">
    <location>
        <position position="532"/>
    </location>
    <ligand>
        <name>substrate</name>
    </ligand>
</feature>
<evidence type="ECO:0000256" key="16">
    <source>
        <dbReference type="PIRSR" id="PIRSR605478-5"/>
    </source>
</evidence>
<comment type="cofactor">
    <cofactor evidence="14">
        <name>thiamine diphosphate</name>
        <dbReference type="ChEBI" id="CHEBI:58937"/>
    </cofactor>
    <text evidence="14">Binds 1 thiamine pyrophosphate per subunit. During the reaction, the substrate forms a covalent intermediate with the cofactor.</text>
</comment>
<feature type="binding site" evidence="15">
    <location>
        <position position="247"/>
    </location>
    <ligand>
        <name>Mg(2+)</name>
        <dbReference type="ChEBI" id="CHEBI:18420"/>
    </ligand>
</feature>
<dbReference type="FunFam" id="3.40.50.970:FF:000004">
    <property type="entry name" value="Transketolase"/>
    <property type="match status" value="1"/>
</dbReference>
<dbReference type="Pfam" id="PF00456">
    <property type="entry name" value="Transketolase_N"/>
    <property type="match status" value="1"/>
</dbReference>
<keyword evidence="9 14" id="KW-0786">Thiamine pyrophosphate</keyword>
<dbReference type="InterPro" id="IPR055152">
    <property type="entry name" value="Transketolase-like_C_2"/>
</dbReference>
<feature type="binding site" evidence="14">
    <location>
        <position position="245"/>
    </location>
    <ligand>
        <name>thiamine diphosphate</name>
        <dbReference type="ChEBI" id="CHEBI:58937"/>
    </ligand>
</feature>
<evidence type="ECO:0000256" key="8">
    <source>
        <dbReference type="ARBA" id="ARBA00022842"/>
    </source>
</evidence>
<dbReference type="GO" id="GO:0009052">
    <property type="term" value="P:pentose-phosphate shunt, non-oxidative branch"/>
    <property type="evidence" value="ECO:0007669"/>
    <property type="project" value="UniProtKB-ARBA"/>
</dbReference>
<dbReference type="InterPro" id="IPR005478">
    <property type="entry name" value="Transketolase_bac-like"/>
</dbReference>
<evidence type="ECO:0000256" key="5">
    <source>
        <dbReference type="ARBA" id="ARBA00013152"/>
    </source>
</evidence>
<comment type="cofactor">
    <cofactor evidence="2">
        <name>Co(2+)</name>
        <dbReference type="ChEBI" id="CHEBI:48828"/>
    </cofactor>
</comment>
<feature type="binding site" evidence="13">
    <location>
        <position position="321"/>
    </location>
    <ligand>
        <name>substrate</name>
    </ligand>
</feature>
<dbReference type="AlphaFoldDB" id="A0A4Y3TQX1"/>
<dbReference type="InterPro" id="IPR005475">
    <property type="entry name" value="Transketolase-like_Pyr-bd"/>
</dbReference>
<feature type="binding site" evidence="14">
    <location>
        <begin position="174"/>
        <end position="176"/>
    </location>
    <ligand>
        <name>thiamine diphosphate</name>
        <dbReference type="ChEBI" id="CHEBI:58937"/>
    </ligand>
</feature>
<evidence type="ECO:0000256" key="12">
    <source>
        <dbReference type="PIRSR" id="PIRSR605478-1"/>
    </source>
</evidence>
<feature type="binding site" evidence="13">
    <location>
        <position position="444"/>
    </location>
    <ligand>
        <name>substrate</name>
    </ligand>
</feature>
<evidence type="ECO:0000313" key="19">
    <source>
        <dbReference type="Proteomes" id="UP000317730"/>
    </source>
</evidence>
<dbReference type="InterPro" id="IPR033247">
    <property type="entry name" value="Transketolase_fam"/>
</dbReference>
<evidence type="ECO:0000256" key="6">
    <source>
        <dbReference type="ARBA" id="ARBA00022679"/>
    </source>
</evidence>
<dbReference type="CDD" id="cd02012">
    <property type="entry name" value="TPP_TK"/>
    <property type="match status" value="1"/>
</dbReference>
<protein>
    <recommendedName>
        <fullName evidence="5 11">Transketolase</fullName>
        <ecNumber evidence="5 11">2.2.1.1</ecNumber>
    </recommendedName>
</protein>
<dbReference type="Gene3D" id="3.40.50.920">
    <property type="match status" value="1"/>
</dbReference>
<evidence type="ECO:0000256" key="1">
    <source>
        <dbReference type="ARBA" id="ARBA00001913"/>
    </source>
</evidence>
<dbReference type="EMBL" id="BJMV01000005">
    <property type="protein sequence ID" value="GEB85421.1"/>
    <property type="molecule type" value="Genomic_DNA"/>
</dbReference>
<feature type="site" description="Important for catalytic activity" evidence="16">
    <location>
        <position position="74"/>
    </location>
</feature>
<feature type="binding site" evidence="15">
    <location>
        <position position="215"/>
    </location>
    <ligand>
        <name>Mg(2+)</name>
        <dbReference type="ChEBI" id="CHEBI:18420"/>
    </ligand>
</feature>
<gene>
    <name evidence="18" type="primary">tkt</name>
    <name evidence="18" type="ORF">APE01nite_12180</name>
</gene>
<accession>A0A4Y3TQX1</accession>
<dbReference type="FunFam" id="3.40.50.920:FF:000003">
    <property type="entry name" value="Transketolase"/>
    <property type="match status" value="1"/>
</dbReference>
<dbReference type="Gene3D" id="3.40.50.970">
    <property type="match status" value="2"/>
</dbReference>
<keyword evidence="7 15" id="KW-0479">Metal-binding</keyword>
<feature type="site" description="Important for catalytic activity" evidence="16">
    <location>
        <position position="321"/>
    </location>
</feature>
<evidence type="ECO:0000256" key="10">
    <source>
        <dbReference type="ARBA" id="ARBA00049473"/>
    </source>
</evidence>
<evidence type="ECO:0000256" key="7">
    <source>
        <dbReference type="ARBA" id="ARBA00022723"/>
    </source>
</evidence>
<comment type="similarity">
    <text evidence="3">Belongs to the transketolase family.</text>
</comment>
<keyword evidence="6" id="KW-0808">Transferase</keyword>
<evidence type="ECO:0000256" key="11">
    <source>
        <dbReference type="NCBIfam" id="TIGR00232"/>
    </source>
</evidence>
<dbReference type="InterPro" id="IPR005474">
    <property type="entry name" value="Transketolase_N"/>
</dbReference>
<feature type="binding site" evidence="14">
    <location>
        <position position="114"/>
    </location>
    <ligand>
        <name>thiamine diphosphate</name>
        <dbReference type="ChEBI" id="CHEBI:58937"/>
    </ligand>
</feature>
<feature type="binding site" evidence="14">
    <location>
        <position position="500"/>
    </location>
    <ligand>
        <name>thiamine diphosphate</name>
        <dbReference type="ChEBI" id="CHEBI:58937"/>
    </ligand>
</feature>
<dbReference type="Proteomes" id="UP000317730">
    <property type="component" value="Unassembled WGS sequence"/>
</dbReference>
<comment type="catalytic activity">
    <reaction evidence="10">
        <text>D-sedoheptulose 7-phosphate + D-glyceraldehyde 3-phosphate = aldehydo-D-ribose 5-phosphate + D-xylulose 5-phosphate</text>
        <dbReference type="Rhea" id="RHEA:10508"/>
        <dbReference type="ChEBI" id="CHEBI:57483"/>
        <dbReference type="ChEBI" id="CHEBI:57737"/>
        <dbReference type="ChEBI" id="CHEBI:58273"/>
        <dbReference type="ChEBI" id="CHEBI:59776"/>
        <dbReference type="EC" id="2.2.1.1"/>
    </reaction>
</comment>
<keyword evidence="19" id="KW-1185">Reference proteome</keyword>
<dbReference type="PANTHER" id="PTHR43522">
    <property type="entry name" value="TRANSKETOLASE"/>
    <property type="match status" value="1"/>
</dbReference>
<dbReference type="PANTHER" id="PTHR43522:SF2">
    <property type="entry name" value="TRANSKETOLASE 1-RELATED"/>
    <property type="match status" value="1"/>
</dbReference>
<feature type="binding site" evidence="14">
    <location>
        <position position="321"/>
    </location>
    <ligand>
        <name>thiamine diphosphate</name>
        <dbReference type="ChEBI" id="CHEBI:58937"/>
    </ligand>
</feature>
<evidence type="ECO:0000256" key="14">
    <source>
        <dbReference type="PIRSR" id="PIRSR605478-3"/>
    </source>
</evidence>
<feature type="binding site" evidence="13">
    <location>
        <position position="74"/>
    </location>
    <ligand>
        <name>substrate</name>
    </ligand>
</feature>
<keyword evidence="8 15" id="KW-0460">Magnesium</keyword>
<comment type="caution">
    <text evidence="18">The sequence shown here is derived from an EMBL/GenBank/DDBJ whole genome shotgun (WGS) entry which is preliminary data.</text>
</comment>
<dbReference type="InterPro" id="IPR029061">
    <property type="entry name" value="THDP-binding"/>
</dbReference>
<dbReference type="NCBIfam" id="TIGR00232">
    <property type="entry name" value="tktlase_bact"/>
    <property type="match status" value="1"/>
</dbReference>
<feature type="binding site" evidence="13">
    <location>
        <position position="524"/>
    </location>
    <ligand>
        <name>substrate</name>
    </ligand>
</feature>
<feature type="binding site" evidence="14">
    <location>
        <position position="216"/>
    </location>
    <ligand>
        <name>thiamine diphosphate</name>
        <dbReference type="ChEBI" id="CHEBI:58937"/>
    </ligand>
</feature>